<name>A0A956LYZ9_UNCEI</name>
<proteinExistence type="predicted"/>
<dbReference type="EMBL" id="JAGQHR010000288">
    <property type="protein sequence ID" value="MCA9728041.1"/>
    <property type="molecule type" value="Genomic_DNA"/>
</dbReference>
<evidence type="ECO:0000313" key="1">
    <source>
        <dbReference type="EMBL" id="MCA9728041.1"/>
    </source>
</evidence>
<organism evidence="1 2">
    <name type="scientific">Eiseniibacteriota bacterium</name>
    <dbReference type="NCBI Taxonomy" id="2212470"/>
    <lineage>
        <taxon>Bacteria</taxon>
        <taxon>Candidatus Eiseniibacteriota</taxon>
    </lineage>
</organism>
<dbReference type="Proteomes" id="UP000697710">
    <property type="component" value="Unassembled WGS sequence"/>
</dbReference>
<evidence type="ECO:0000313" key="2">
    <source>
        <dbReference type="Proteomes" id="UP000697710"/>
    </source>
</evidence>
<reference evidence="1" key="1">
    <citation type="submission" date="2020-04" db="EMBL/GenBank/DDBJ databases">
        <authorList>
            <person name="Zhang T."/>
        </authorList>
    </citation>
    <scope>NUCLEOTIDE SEQUENCE</scope>
    <source>
        <strain evidence="1">HKST-UBA01</strain>
    </source>
</reference>
<reference evidence="1" key="2">
    <citation type="journal article" date="2021" name="Microbiome">
        <title>Successional dynamics and alternative stable states in a saline activated sludge microbial community over 9 years.</title>
        <authorList>
            <person name="Wang Y."/>
            <person name="Ye J."/>
            <person name="Ju F."/>
            <person name="Liu L."/>
            <person name="Boyd J.A."/>
            <person name="Deng Y."/>
            <person name="Parks D.H."/>
            <person name="Jiang X."/>
            <person name="Yin X."/>
            <person name="Woodcroft B.J."/>
            <person name="Tyson G.W."/>
            <person name="Hugenholtz P."/>
            <person name="Polz M.F."/>
            <person name="Zhang T."/>
        </authorList>
    </citation>
    <scope>NUCLEOTIDE SEQUENCE</scope>
    <source>
        <strain evidence="1">HKST-UBA01</strain>
    </source>
</reference>
<protein>
    <submittedName>
        <fullName evidence="1">Uncharacterized protein</fullName>
    </submittedName>
</protein>
<gene>
    <name evidence="1" type="ORF">KC729_10190</name>
</gene>
<feature type="non-terminal residue" evidence="1">
    <location>
        <position position="1"/>
    </location>
</feature>
<accession>A0A956LYZ9</accession>
<comment type="caution">
    <text evidence="1">The sequence shown here is derived from an EMBL/GenBank/DDBJ whole genome shotgun (WGS) entry which is preliminary data.</text>
</comment>
<dbReference type="AlphaFoldDB" id="A0A956LYZ9"/>
<sequence>LRTLLSELGAFRPALLERPRFVVYSRGDLAIGRTLPELDGQSDTPRISAHTGEGITPLLHRIVDRLDAMDQETVAWDPPTVSEAAPEIATESFADRVDAGTDLGAEFWPRAYYVDAPRHGAR</sequence>